<feature type="domain" description="Uncharacterised" evidence="2">
    <location>
        <begin position="44"/>
        <end position="343"/>
    </location>
</feature>
<name>A0ABV2B2X4_9GAMM</name>
<organism evidence="3 4">
    <name type="scientific">Salinisphaera dokdonensis CL-ES53</name>
    <dbReference type="NCBI Taxonomy" id="1304272"/>
    <lineage>
        <taxon>Bacteria</taxon>
        <taxon>Pseudomonadati</taxon>
        <taxon>Pseudomonadota</taxon>
        <taxon>Gammaproteobacteria</taxon>
        <taxon>Salinisphaerales</taxon>
        <taxon>Salinisphaeraceae</taxon>
        <taxon>Salinisphaera</taxon>
    </lineage>
</organism>
<dbReference type="RefSeq" id="WP_353112281.1">
    <property type="nucleotide sequence ID" value="NZ_APND01000004.1"/>
</dbReference>
<proteinExistence type="predicted"/>
<evidence type="ECO:0000259" key="2">
    <source>
        <dbReference type="Pfam" id="PF07514"/>
    </source>
</evidence>
<dbReference type="Pfam" id="PF07514">
    <property type="entry name" value="TraI_2"/>
    <property type="match status" value="1"/>
</dbReference>
<dbReference type="NCBIfam" id="NF041494">
    <property type="entry name" value="MobH"/>
    <property type="match status" value="1"/>
</dbReference>
<sequence>MLKKIASLFSSSSDMTAADLDAPHYPPLPKGIPAVRESTLLKPHVELIKQIHQAVMFKRSDFDALVLPVLQRYAAFVHLLPASEAHHHRGEGGLLHHGLEVAFLATRSSEDVVFGAREVPQRRLALEPRWRLAVCMAALTHDIGKVVTDVSVTDSTGKHRWDCCSQSIADWSARHKIDRYFLSWHPDRQSEHEMMSALVLDRVLTTEIRTYLGSMGPEIMQAMMSAVLHRTSDPGHIARLVRHADSASVERDMRRQPTPGNVSHGVPVERYLLDAMRRLVKSGQWKVNEKGARLWMLNGDLHIVWHAAVEDVTKLLSQDKVPGVPRDPDAMADVLIDRALASPRETHSTTYRYWRMCSVSFTGATPQSLLMLRLSSPQLLLDVEPLSIPAQVMDTLAGGETEQSGAETIARVDDAAVPEPHLASPAIMERPTRSRFDAGHADLLLERIFAEGEWGKHLFEHNGQVVIAYPEGAALAAQPAEVQRLLGDEGIVVPDPMSSLVIVRFFNGRKGIMLTPRISALILDRHGRETTVLSQEAQETRAQEQEALTVEAIQAGQGKSDQNAAWPDDSQVPKNRGRRKRGKKKPSMSDQAAVVAHGAVQSSTNEPLDRCVAALLATVREGTGRIGQPCKVEGDWIRVPQYLVGHAASEFGDAQVMTTELRGALLKHPDVEVRDPKSLSVRAIPTD</sequence>
<reference evidence="3 4" key="1">
    <citation type="submission" date="2013-03" db="EMBL/GenBank/DDBJ databases">
        <title>Salinisphaera dokdonensis CL-ES53 Genome Sequencing.</title>
        <authorList>
            <person name="Li C."/>
            <person name="Lai Q."/>
            <person name="Shao Z."/>
        </authorList>
    </citation>
    <scope>NUCLEOTIDE SEQUENCE [LARGE SCALE GENOMIC DNA]</scope>
    <source>
        <strain evidence="3 4">CL-ES53</strain>
    </source>
</reference>
<dbReference type="SUPFAM" id="SSF109604">
    <property type="entry name" value="HD-domain/PDEase-like"/>
    <property type="match status" value="1"/>
</dbReference>
<dbReference type="EMBL" id="APND01000004">
    <property type="protein sequence ID" value="MES1930250.1"/>
    <property type="molecule type" value="Genomic_DNA"/>
</dbReference>
<dbReference type="Gene3D" id="1.10.3210.40">
    <property type="match status" value="1"/>
</dbReference>
<comment type="caution">
    <text evidence="3">The sequence shown here is derived from an EMBL/GenBank/DDBJ whole genome shotgun (WGS) entry which is preliminary data.</text>
</comment>
<keyword evidence="4" id="KW-1185">Reference proteome</keyword>
<evidence type="ECO:0000313" key="4">
    <source>
        <dbReference type="Proteomes" id="UP001460888"/>
    </source>
</evidence>
<evidence type="ECO:0000256" key="1">
    <source>
        <dbReference type="SAM" id="MobiDB-lite"/>
    </source>
</evidence>
<evidence type="ECO:0000313" key="3">
    <source>
        <dbReference type="EMBL" id="MES1930250.1"/>
    </source>
</evidence>
<gene>
    <name evidence="3" type="ORF">SADO_13383</name>
</gene>
<dbReference type="Proteomes" id="UP001460888">
    <property type="component" value="Unassembled WGS sequence"/>
</dbReference>
<feature type="region of interest" description="Disordered" evidence="1">
    <location>
        <begin position="556"/>
        <end position="593"/>
    </location>
</feature>
<accession>A0ABV2B2X4</accession>
<protein>
    <submittedName>
        <fullName evidence="3">Conjugative transfer protein TraI, relaxase</fullName>
    </submittedName>
</protein>
<dbReference type="InterPro" id="IPR011119">
    <property type="entry name" value="Unchr_helicase_relaxase_TraI"/>
</dbReference>
<feature type="compositionally biased region" description="Basic residues" evidence="1">
    <location>
        <begin position="575"/>
        <end position="586"/>
    </location>
</feature>